<dbReference type="RefSeq" id="WP_274267231.1">
    <property type="nucleotide sequence ID" value="NZ_CP117880.1"/>
</dbReference>
<evidence type="ECO:0008006" key="3">
    <source>
        <dbReference type="Google" id="ProtNLM"/>
    </source>
</evidence>
<name>A0ABY7WH34_9SPHI</name>
<sequence length="155" mass="17536">MAEQTLNTDIRIQIEQFLPHRAPMLMVDSILDISHEHVLCSFVIQSNNIFVEDNLLQEAGLMENMAQTCSSIVGQTFYDVDYNPLSDKRIIGFISGIKQMSVFKLPQVGQKILTEASLTSRFDGDDYAICTMLVTAKQDEERLSSAEINLFLQKQ</sequence>
<dbReference type="Pfam" id="PF22817">
    <property type="entry name" value="ApeP-like"/>
    <property type="match status" value="1"/>
</dbReference>
<dbReference type="EMBL" id="CP117880">
    <property type="protein sequence ID" value="WDF68498.1"/>
    <property type="molecule type" value="Genomic_DNA"/>
</dbReference>
<proteinExistence type="predicted"/>
<evidence type="ECO:0000313" key="1">
    <source>
        <dbReference type="EMBL" id="WDF68498.1"/>
    </source>
</evidence>
<keyword evidence="2" id="KW-1185">Reference proteome</keyword>
<dbReference type="Proteomes" id="UP001221558">
    <property type="component" value="Chromosome"/>
</dbReference>
<reference evidence="1 2" key="1">
    <citation type="submission" date="2023-02" db="EMBL/GenBank/DDBJ databases">
        <title>Genome sequence of Sphingobacterium sp. KACC 22765.</title>
        <authorList>
            <person name="Kim S."/>
            <person name="Heo J."/>
            <person name="Kwon S.-W."/>
        </authorList>
    </citation>
    <scope>NUCLEOTIDE SEQUENCE [LARGE SCALE GENOMIC DNA]</scope>
    <source>
        <strain evidence="1 2">KACC 22765</strain>
    </source>
</reference>
<dbReference type="Gene3D" id="3.10.129.10">
    <property type="entry name" value="Hotdog Thioesterase"/>
    <property type="match status" value="1"/>
</dbReference>
<accession>A0ABY7WH34</accession>
<dbReference type="InterPro" id="IPR029069">
    <property type="entry name" value="HotDog_dom_sf"/>
</dbReference>
<gene>
    <name evidence="1" type="ORF">PQ465_19655</name>
</gene>
<organism evidence="1 2">
    <name type="scientific">Sphingobacterium oryzagri</name>
    <dbReference type="NCBI Taxonomy" id="3025669"/>
    <lineage>
        <taxon>Bacteria</taxon>
        <taxon>Pseudomonadati</taxon>
        <taxon>Bacteroidota</taxon>
        <taxon>Sphingobacteriia</taxon>
        <taxon>Sphingobacteriales</taxon>
        <taxon>Sphingobacteriaceae</taxon>
        <taxon>Sphingobacterium</taxon>
    </lineage>
</organism>
<dbReference type="SUPFAM" id="SSF54637">
    <property type="entry name" value="Thioesterase/thiol ester dehydrase-isomerase"/>
    <property type="match status" value="1"/>
</dbReference>
<protein>
    <recommendedName>
        <fullName evidence="3">ABC transporter permease</fullName>
    </recommendedName>
</protein>
<dbReference type="InterPro" id="IPR016776">
    <property type="entry name" value="ApeP-like_dehydratase"/>
</dbReference>
<evidence type="ECO:0000313" key="2">
    <source>
        <dbReference type="Proteomes" id="UP001221558"/>
    </source>
</evidence>